<reference evidence="1 4" key="1">
    <citation type="submission" date="2015-09" db="EMBL/GenBank/DDBJ databases">
        <authorList>
            <consortium name="Pathogen Informatics"/>
        </authorList>
    </citation>
    <scope>NUCLEOTIDE SEQUENCE [LARGE SCALE GENOMIC DNA]</scope>
    <source>
        <strain evidence="1 4">2789STDY5834939</strain>
    </source>
</reference>
<evidence type="ECO:0000313" key="2">
    <source>
        <dbReference type="EMBL" id="OUP69841.1"/>
    </source>
</evidence>
<dbReference type="AlphaFoldDB" id="A0A174U8Z5"/>
<reference evidence="2" key="3">
    <citation type="journal article" date="2018" name="BMC Genomics">
        <title>Whole genome sequencing and function prediction of 133 gut anaerobes isolated from chicken caecum in pure cultures.</title>
        <authorList>
            <person name="Medvecky M."/>
            <person name="Cejkova D."/>
            <person name="Polansky O."/>
            <person name="Karasova D."/>
            <person name="Kubasova T."/>
            <person name="Cizek A."/>
            <person name="Rychlik I."/>
        </authorList>
    </citation>
    <scope>NUCLEOTIDE SEQUENCE</scope>
    <source>
        <strain evidence="2">An175</strain>
    </source>
</reference>
<dbReference type="Proteomes" id="UP000095765">
    <property type="component" value="Unassembled WGS sequence"/>
</dbReference>
<proteinExistence type="predicted"/>
<dbReference type="EMBL" id="QVME01000008">
    <property type="protein sequence ID" value="RGE66407.1"/>
    <property type="molecule type" value="Genomic_DNA"/>
</dbReference>
<dbReference type="Proteomes" id="UP000260828">
    <property type="component" value="Unassembled WGS sequence"/>
</dbReference>
<dbReference type="Proteomes" id="UP000196386">
    <property type="component" value="Unassembled WGS sequence"/>
</dbReference>
<dbReference type="EMBL" id="CZBE01000032">
    <property type="protein sequence ID" value="CUQ16577.1"/>
    <property type="molecule type" value="Genomic_DNA"/>
</dbReference>
<protein>
    <submittedName>
        <fullName evidence="1">Uncharacterized protein</fullName>
    </submittedName>
</protein>
<dbReference type="RefSeq" id="WP_006875558.1">
    <property type="nucleotide sequence ID" value="NZ_CABIWA010000015.1"/>
</dbReference>
<evidence type="ECO:0000313" key="3">
    <source>
        <dbReference type="EMBL" id="RGE66407.1"/>
    </source>
</evidence>
<reference evidence="3 6" key="4">
    <citation type="submission" date="2018-08" db="EMBL/GenBank/DDBJ databases">
        <title>A genome reference for cultivated species of the human gut microbiota.</title>
        <authorList>
            <person name="Zou Y."/>
            <person name="Xue W."/>
            <person name="Luo G."/>
        </authorList>
    </citation>
    <scope>NUCLEOTIDE SEQUENCE [LARGE SCALE GENOMIC DNA]</scope>
    <source>
        <strain evidence="3 6">TF05-12AC</strain>
    </source>
</reference>
<evidence type="ECO:0000313" key="4">
    <source>
        <dbReference type="Proteomes" id="UP000095765"/>
    </source>
</evidence>
<accession>A0A174U8Z5</accession>
<organism evidence="1 4">
    <name type="scientific">Anaerotruncus colihominis</name>
    <dbReference type="NCBI Taxonomy" id="169435"/>
    <lineage>
        <taxon>Bacteria</taxon>
        <taxon>Bacillati</taxon>
        <taxon>Bacillota</taxon>
        <taxon>Clostridia</taxon>
        <taxon>Eubacteriales</taxon>
        <taxon>Oscillospiraceae</taxon>
        <taxon>Anaerotruncus</taxon>
    </lineage>
</organism>
<evidence type="ECO:0000313" key="1">
    <source>
        <dbReference type="EMBL" id="CUQ16577.1"/>
    </source>
</evidence>
<evidence type="ECO:0000313" key="6">
    <source>
        <dbReference type="Proteomes" id="UP000260828"/>
    </source>
</evidence>
<reference evidence="5" key="2">
    <citation type="submission" date="2017-04" db="EMBL/GenBank/DDBJ databases">
        <title>Function of individual gut microbiota members based on whole genome sequencing of pure cultures obtained from chicken caecum.</title>
        <authorList>
            <person name="Medvecky M."/>
            <person name="Cejkova D."/>
            <person name="Polansky O."/>
            <person name="Karasova D."/>
            <person name="Kubasova T."/>
            <person name="Cizek A."/>
            <person name="Rychlik I."/>
        </authorList>
    </citation>
    <scope>NUCLEOTIDE SEQUENCE [LARGE SCALE GENOMIC DNA]</scope>
    <source>
        <strain evidence="5">An175</strain>
    </source>
</reference>
<gene>
    <name evidence="2" type="ORF">B5F11_07600</name>
    <name evidence="3" type="ORF">DXC40_14100</name>
    <name evidence="1" type="ORF">ERS852551_03385</name>
</gene>
<dbReference type="OrthoDB" id="1855050at2"/>
<dbReference type="GeneID" id="72463551"/>
<sequence>MDALTAFKNDLTRYLRGRLATAGDVQVAGEYPPGLQKRPQRGCCVAVGLDGASRPGDAGGRVRLTMRFDIICPVGQQPGCHAVYEELCGLLFCRENAFGAAQIECGELTYDQELDCLSLTARAVLNGILNEEPDTDGLPFKEILVHAERMERDD</sequence>
<dbReference type="EMBL" id="NFKP01000007">
    <property type="protein sequence ID" value="OUP69841.1"/>
    <property type="molecule type" value="Genomic_DNA"/>
</dbReference>
<evidence type="ECO:0000313" key="5">
    <source>
        <dbReference type="Proteomes" id="UP000196386"/>
    </source>
</evidence>
<name>A0A174U8Z5_9FIRM</name>